<dbReference type="InterPro" id="IPR049871">
    <property type="entry name" value="BvgS-like_periplasmic2"/>
</dbReference>
<keyword evidence="6 17" id="KW-0597">Phosphoprotein</keyword>
<dbReference type="InterPro" id="IPR036641">
    <property type="entry name" value="HPT_dom_sf"/>
</dbReference>
<dbReference type="PANTHER" id="PTHR43047:SF72">
    <property type="entry name" value="OSMOSENSING HISTIDINE PROTEIN KINASE SLN1"/>
    <property type="match status" value="1"/>
</dbReference>
<proteinExistence type="predicted"/>
<dbReference type="InterPro" id="IPR005467">
    <property type="entry name" value="His_kinase_dom"/>
</dbReference>
<dbReference type="Gene3D" id="1.20.120.160">
    <property type="entry name" value="HPT domain"/>
    <property type="match status" value="1"/>
</dbReference>
<dbReference type="CDD" id="cd13705">
    <property type="entry name" value="PBP2_BvgS_D1"/>
    <property type="match status" value="1"/>
</dbReference>
<dbReference type="PROSITE" id="PS50110">
    <property type="entry name" value="RESPONSE_REGULATORY"/>
    <property type="match status" value="1"/>
</dbReference>
<evidence type="ECO:0000313" key="23">
    <source>
        <dbReference type="EMBL" id="SED98756.1"/>
    </source>
</evidence>
<dbReference type="CDD" id="cd13707">
    <property type="entry name" value="PBP2_BvgS_D2"/>
    <property type="match status" value="1"/>
</dbReference>
<dbReference type="InterPro" id="IPR001789">
    <property type="entry name" value="Sig_transdc_resp-reg_receiver"/>
</dbReference>
<evidence type="ECO:0000256" key="16">
    <source>
        <dbReference type="PROSITE-ProRule" id="PRU00110"/>
    </source>
</evidence>
<keyword evidence="9 19" id="KW-0732">Signal</keyword>
<dbReference type="SMART" id="SM00062">
    <property type="entry name" value="PBPb"/>
    <property type="match status" value="2"/>
</dbReference>
<evidence type="ECO:0000256" key="1">
    <source>
        <dbReference type="ARBA" id="ARBA00000085"/>
    </source>
</evidence>
<dbReference type="EMBL" id="FNTS01000002">
    <property type="protein sequence ID" value="SED98756.1"/>
    <property type="molecule type" value="Genomic_DNA"/>
</dbReference>
<dbReference type="RefSeq" id="WP_235864702.1">
    <property type="nucleotide sequence ID" value="NZ_FNTS01000002.1"/>
</dbReference>
<evidence type="ECO:0000256" key="19">
    <source>
        <dbReference type="SAM" id="SignalP"/>
    </source>
</evidence>
<feature type="chain" id="PRO_5045824834" description="histidine kinase" evidence="19">
    <location>
        <begin position="26"/>
        <end position="1069"/>
    </location>
</feature>
<evidence type="ECO:0000259" key="20">
    <source>
        <dbReference type="PROSITE" id="PS50109"/>
    </source>
</evidence>
<dbReference type="InterPro" id="IPR004358">
    <property type="entry name" value="Sig_transdc_His_kin-like_C"/>
</dbReference>
<evidence type="ECO:0000256" key="15">
    <source>
        <dbReference type="ARBA" id="ARBA00023136"/>
    </source>
</evidence>
<dbReference type="Gene3D" id="3.40.50.2300">
    <property type="match status" value="1"/>
</dbReference>
<dbReference type="SUPFAM" id="SSF55874">
    <property type="entry name" value="ATPase domain of HSP90 chaperone/DNA topoisomerase II/histidine kinase"/>
    <property type="match status" value="1"/>
</dbReference>
<protein>
    <recommendedName>
        <fullName evidence="3">histidine kinase</fullName>
        <ecNumber evidence="3">2.7.13.3</ecNumber>
    </recommendedName>
</protein>
<dbReference type="SUPFAM" id="SSF47226">
    <property type="entry name" value="Histidine-containing phosphotransfer domain, HPT domain"/>
    <property type="match status" value="1"/>
</dbReference>
<dbReference type="Pfam" id="PF00512">
    <property type="entry name" value="HisKA"/>
    <property type="match status" value="1"/>
</dbReference>
<dbReference type="EC" id="2.7.13.3" evidence="3"/>
<evidence type="ECO:0000313" key="24">
    <source>
        <dbReference type="Proteomes" id="UP000182179"/>
    </source>
</evidence>
<reference evidence="23 24" key="1">
    <citation type="submission" date="2016-10" db="EMBL/GenBank/DDBJ databases">
        <authorList>
            <person name="Varghese N."/>
            <person name="Submissions S."/>
        </authorList>
    </citation>
    <scope>NUCLEOTIDE SEQUENCE [LARGE SCALE GENOMIC DNA]</scope>
    <source>
        <strain evidence="23 24">BS2773</strain>
    </source>
</reference>
<feature type="domain" description="HPt" evidence="22">
    <location>
        <begin position="975"/>
        <end position="1069"/>
    </location>
</feature>
<evidence type="ECO:0000259" key="22">
    <source>
        <dbReference type="PROSITE" id="PS50894"/>
    </source>
</evidence>
<keyword evidence="11 23" id="KW-0418">Kinase</keyword>
<dbReference type="CDD" id="cd17546">
    <property type="entry name" value="REC_hyHK_CKI1_RcsC-like"/>
    <property type="match status" value="1"/>
</dbReference>
<dbReference type="InterPro" id="IPR008207">
    <property type="entry name" value="Sig_transdc_His_kin_Hpt_dom"/>
</dbReference>
<comment type="subcellular location">
    <subcellularLocation>
        <location evidence="2">Cell inner membrane</location>
        <topology evidence="2">Multi-pass membrane protein</topology>
    </subcellularLocation>
</comment>
<dbReference type="InterPro" id="IPR003594">
    <property type="entry name" value="HATPase_dom"/>
</dbReference>
<keyword evidence="10" id="KW-0547">Nucleotide-binding</keyword>
<gene>
    <name evidence="23" type="ORF">SAMN04515675_3456</name>
</gene>
<keyword evidence="4" id="KW-1003">Cell membrane</keyword>
<dbReference type="Pfam" id="PF00072">
    <property type="entry name" value="Response_reg"/>
    <property type="match status" value="1"/>
</dbReference>
<keyword evidence="14" id="KW-0902">Two-component regulatory system</keyword>
<evidence type="ECO:0000256" key="11">
    <source>
        <dbReference type="ARBA" id="ARBA00022777"/>
    </source>
</evidence>
<dbReference type="InterPro" id="IPR049870">
    <property type="entry name" value="BvgS-like_periplasmic1"/>
</dbReference>
<dbReference type="Gene3D" id="1.10.287.130">
    <property type="match status" value="1"/>
</dbReference>
<evidence type="ECO:0000256" key="18">
    <source>
        <dbReference type="SAM" id="Coils"/>
    </source>
</evidence>
<evidence type="ECO:0000256" key="6">
    <source>
        <dbReference type="ARBA" id="ARBA00022553"/>
    </source>
</evidence>
<dbReference type="CDD" id="cd16922">
    <property type="entry name" value="HATPase_EvgS-ArcB-TorS-like"/>
    <property type="match status" value="1"/>
</dbReference>
<dbReference type="PROSITE" id="PS51257">
    <property type="entry name" value="PROKAR_LIPOPROTEIN"/>
    <property type="match status" value="1"/>
</dbReference>
<keyword evidence="13" id="KW-1133">Transmembrane helix</keyword>
<evidence type="ECO:0000256" key="9">
    <source>
        <dbReference type="ARBA" id="ARBA00022729"/>
    </source>
</evidence>
<keyword evidence="7" id="KW-0808">Transferase</keyword>
<dbReference type="Gene3D" id="3.30.565.10">
    <property type="entry name" value="Histidine kinase-like ATPase, C-terminal domain"/>
    <property type="match status" value="1"/>
</dbReference>
<dbReference type="InterPro" id="IPR003661">
    <property type="entry name" value="HisK_dim/P_dom"/>
</dbReference>
<organism evidence="23 24">
    <name type="scientific">Pseudomonas costantinii</name>
    <dbReference type="NCBI Taxonomy" id="168469"/>
    <lineage>
        <taxon>Bacteria</taxon>
        <taxon>Pseudomonadati</taxon>
        <taxon>Pseudomonadota</taxon>
        <taxon>Gammaproteobacteria</taxon>
        <taxon>Pseudomonadales</taxon>
        <taxon>Pseudomonadaceae</taxon>
        <taxon>Pseudomonas</taxon>
    </lineage>
</organism>
<evidence type="ECO:0000256" key="14">
    <source>
        <dbReference type="ARBA" id="ARBA00023012"/>
    </source>
</evidence>
<feature type="coiled-coil region" evidence="18">
    <location>
        <begin position="559"/>
        <end position="589"/>
    </location>
</feature>
<feature type="modified residue" description="4-aspartylphosphate" evidence="17">
    <location>
        <position position="892"/>
    </location>
</feature>
<evidence type="ECO:0000256" key="17">
    <source>
        <dbReference type="PROSITE-ProRule" id="PRU00169"/>
    </source>
</evidence>
<evidence type="ECO:0000256" key="7">
    <source>
        <dbReference type="ARBA" id="ARBA00022679"/>
    </source>
</evidence>
<dbReference type="Pfam" id="PF02518">
    <property type="entry name" value="HATPase_c"/>
    <property type="match status" value="1"/>
</dbReference>
<feature type="domain" description="Histidine kinase" evidence="20">
    <location>
        <begin position="596"/>
        <end position="818"/>
    </location>
</feature>
<dbReference type="Pfam" id="PF01627">
    <property type="entry name" value="Hpt"/>
    <property type="match status" value="1"/>
</dbReference>
<dbReference type="SUPFAM" id="SSF52172">
    <property type="entry name" value="CheY-like"/>
    <property type="match status" value="1"/>
</dbReference>
<dbReference type="InterPro" id="IPR036097">
    <property type="entry name" value="HisK_dim/P_sf"/>
</dbReference>
<dbReference type="Gene3D" id="3.40.190.10">
    <property type="entry name" value="Periplasmic binding protein-like II"/>
    <property type="match status" value="4"/>
</dbReference>
<keyword evidence="15" id="KW-0472">Membrane</keyword>
<evidence type="ECO:0000256" key="13">
    <source>
        <dbReference type="ARBA" id="ARBA00022989"/>
    </source>
</evidence>
<dbReference type="Proteomes" id="UP000182179">
    <property type="component" value="Unassembled WGS sequence"/>
</dbReference>
<evidence type="ECO:0000259" key="21">
    <source>
        <dbReference type="PROSITE" id="PS50110"/>
    </source>
</evidence>
<dbReference type="PROSITE" id="PS50894">
    <property type="entry name" value="HPT"/>
    <property type="match status" value="1"/>
</dbReference>
<keyword evidence="8" id="KW-0812">Transmembrane</keyword>
<dbReference type="CDD" id="cd00088">
    <property type="entry name" value="HPT"/>
    <property type="match status" value="1"/>
</dbReference>
<dbReference type="GO" id="GO:0016301">
    <property type="term" value="F:kinase activity"/>
    <property type="evidence" value="ECO:0007669"/>
    <property type="project" value="UniProtKB-KW"/>
</dbReference>
<evidence type="ECO:0000256" key="8">
    <source>
        <dbReference type="ARBA" id="ARBA00022692"/>
    </source>
</evidence>
<dbReference type="InterPro" id="IPR011006">
    <property type="entry name" value="CheY-like_superfamily"/>
</dbReference>
<feature type="signal peptide" evidence="19">
    <location>
        <begin position="1"/>
        <end position="25"/>
    </location>
</feature>
<dbReference type="SMART" id="SM00388">
    <property type="entry name" value="HisKA"/>
    <property type="match status" value="1"/>
</dbReference>
<name>A0A1H5F5T8_9PSED</name>
<evidence type="ECO:0000256" key="3">
    <source>
        <dbReference type="ARBA" id="ARBA00012438"/>
    </source>
</evidence>
<dbReference type="InterPro" id="IPR001638">
    <property type="entry name" value="Solute-binding_3/MltF_N"/>
</dbReference>
<feature type="modified residue" description="Phosphohistidine" evidence="16">
    <location>
        <position position="1014"/>
    </location>
</feature>
<dbReference type="Pfam" id="PF00497">
    <property type="entry name" value="SBP_bac_3"/>
    <property type="match status" value="1"/>
</dbReference>
<evidence type="ECO:0000256" key="2">
    <source>
        <dbReference type="ARBA" id="ARBA00004429"/>
    </source>
</evidence>
<evidence type="ECO:0000256" key="4">
    <source>
        <dbReference type="ARBA" id="ARBA00022475"/>
    </source>
</evidence>
<keyword evidence="24" id="KW-1185">Reference proteome</keyword>
<feature type="domain" description="Response regulatory" evidence="21">
    <location>
        <begin position="843"/>
        <end position="962"/>
    </location>
</feature>
<comment type="caution">
    <text evidence="23">The sequence shown here is derived from an EMBL/GenBank/DDBJ whole genome shotgun (WGS) entry which is preliminary data.</text>
</comment>
<comment type="catalytic activity">
    <reaction evidence="1">
        <text>ATP + protein L-histidine = ADP + protein N-phospho-L-histidine.</text>
        <dbReference type="EC" id="2.7.13.3"/>
    </reaction>
</comment>
<dbReference type="CDD" id="cd00082">
    <property type="entry name" value="HisKA"/>
    <property type="match status" value="1"/>
</dbReference>
<dbReference type="SUPFAM" id="SSF53850">
    <property type="entry name" value="Periplasmic binding protein-like II"/>
    <property type="match status" value="2"/>
</dbReference>
<dbReference type="PANTHER" id="PTHR43047">
    <property type="entry name" value="TWO-COMPONENT HISTIDINE PROTEIN KINASE"/>
    <property type="match status" value="1"/>
</dbReference>
<dbReference type="SUPFAM" id="SSF47384">
    <property type="entry name" value="Homodimeric domain of signal transducing histidine kinase"/>
    <property type="match status" value="1"/>
</dbReference>
<sequence length="1069" mass="117619">MKKIFPQLNALLLLLVIGCCTQATAETGDLQPTARQPINNVKIQLRAKERAWLEHKQTLIVGVTQDPLPPYRIFTEQKSFEGLSADYLVAMQRELGIAVKVRPYDSDKAVYEALRQGHVDMVASATAQETKDFGGQLTPPYAVTELALFAEGGDLHEYSIHDPNLRIAVANSTALALYKSHGGQGIFTLYASPLAAMASVLTGANDVYLGDTLSTYYLSSQLFSNQLEVNQSARLPEVKVGFAVAANNRLLAGLFERGLGGISHCQMASAQYLWGDFEGCDESGFRKRLTDTERTWLDNTGMVKLAISEDLAPYAFFNSHGHLNGIASDLLDIIRRKSDIRFKIIRVSSLAEVDSLLAKGEADLGILTEVSHGPLPYLRTRSLATAPYLFVMRNDNQTLLDEESTATVAVAKGYLLSPLIARQYPHVSIEETDTMGEAFKFVREGTAEFVLAPANVARYYLSYKYETSLKVGGIVNIPSANVVFAAPENHTQLISIFDKAMAEIPPRDFLQIIGRWRANSATDEKYWEGIASYIWRSFELLGALLLVAGLLIMIQRRRIQSKRRDLEQRQLLLDELQEAKESAEKASRSKSVFLATMSHEIRTPLNAIIGMLELVLTRKNKAELNTQSVHIAYYSATNLLALIGDILDISRIESEKLTLVPEPARIKELLESTSNVFSGLARQKQLYLRMEIDPLAAEQVWVDGLKFKQILSNLLSNAIKFTEQGGINIHCKVSPASETALHFHIGVSDTGAGIPAAQIDQIFKPFFVTHNAVSDPNAGAGLGLAICQALSELMGGHLEVESESEVGTCMTFSVVLERVSAESRVDKAAPASLANQVADAPLTVLIVEDHLPSQYLLYQQIAYLGHHPITASNGLEGLAMWQEHEVDIVLTDCNMPEMSGHEMTKSIRRLEQSRGVRPCLIIGLTADAQREVLERGLASGLDHSLAKPITLVDLNRWIPKRDTDNQQAKIAPTPMSNIRAAMAEQMIASNDVERAALQQALAKDDLPEVKRIAHKLKGTAYLLNHSALLDQCVEIEDLCAEGVMSVGVLEALSTLIQSLESINQSLRPE</sequence>
<dbReference type="PROSITE" id="PS50109">
    <property type="entry name" value="HIS_KIN"/>
    <property type="match status" value="1"/>
</dbReference>
<evidence type="ECO:0000256" key="12">
    <source>
        <dbReference type="ARBA" id="ARBA00022840"/>
    </source>
</evidence>
<evidence type="ECO:0000256" key="10">
    <source>
        <dbReference type="ARBA" id="ARBA00022741"/>
    </source>
</evidence>
<keyword evidence="12" id="KW-0067">ATP-binding</keyword>
<dbReference type="SMART" id="SM00387">
    <property type="entry name" value="HATPase_c"/>
    <property type="match status" value="1"/>
</dbReference>
<accession>A0A1H5F5T8</accession>
<dbReference type="InterPro" id="IPR036890">
    <property type="entry name" value="HATPase_C_sf"/>
</dbReference>
<keyword evidence="5" id="KW-0997">Cell inner membrane</keyword>
<evidence type="ECO:0000256" key="5">
    <source>
        <dbReference type="ARBA" id="ARBA00022519"/>
    </source>
</evidence>
<dbReference type="SMART" id="SM00448">
    <property type="entry name" value="REC"/>
    <property type="match status" value="1"/>
</dbReference>
<dbReference type="PRINTS" id="PR00344">
    <property type="entry name" value="BCTRLSENSOR"/>
</dbReference>
<keyword evidence="18" id="KW-0175">Coiled coil</keyword>